<sequence length="626" mass="69807">MIVWYSHIWERLTPGSIYPASHILRSKILKILTAGNVAGSPRPSSSYRPASSIAPSEATDRTETLQRTRILEQWTIARFALQRATQNYVTACEAIEADCKRSSTSFLDECALEETFVAINSELTSLAIDEQRLWKARATLKGLRNRSSILSPVNLLPPEVLTDIFLGAVEADRTTRTALAQRLKEEGENQAIAARLRRPDMATVISSVNIYWRRLSVRTRELWSHIDLGESGARTDTPFAKAKLWLERSRGSPLYVNINTTGSAAKIIDAWGILPLLRSHETHFHSLDLNLNTVDEVHAALARWLTEGAPRSLRSLAITIPWPPKHGDTPHALPPGMLHREQREAFFEPLRTLDLDGTYLSWSGPAFKNLVDLRLSRISDRVCPTVEQFVGILNGSPALRTLWLRRMTLRIGTRLNFAPIKMKNLQILGLEHVEPQGICLLLPLLAPEPGLYVKLEGYTRDPGEVGEALTDLFARSKVDKLHFSTFVNPAQLPRMLVRLQHLRSFTWQGLNIGDEFFETMAHNSTTADGQSNVNGNEEGNESANTRSAYLCPNLHTLDLQGCSISAAALRELVTNRVIPKLTISGCHILVDGTGEDAPRLMGDLEKCLNDSVPDLLLKENSLIVQD</sequence>
<dbReference type="EMBL" id="AFRT01001937">
    <property type="protein sequence ID" value="ELU39070.1"/>
    <property type="molecule type" value="Genomic_DNA"/>
</dbReference>
<evidence type="ECO:0000313" key="3">
    <source>
        <dbReference type="Proteomes" id="UP000011668"/>
    </source>
</evidence>
<feature type="region of interest" description="Disordered" evidence="1">
    <location>
        <begin position="38"/>
        <end position="61"/>
    </location>
</feature>
<evidence type="ECO:0000313" key="2">
    <source>
        <dbReference type="EMBL" id="ELU39070.1"/>
    </source>
</evidence>
<evidence type="ECO:0000256" key="1">
    <source>
        <dbReference type="SAM" id="MobiDB-lite"/>
    </source>
</evidence>
<feature type="compositionally biased region" description="Low complexity" evidence="1">
    <location>
        <begin position="40"/>
        <end position="56"/>
    </location>
</feature>
<accession>L8WM89</accession>
<organism evidence="2 3">
    <name type="scientific">Thanatephorus cucumeris (strain AG1-IA)</name>
    <name type="common">Rice sheath blight fungus</name>
    <name type="synonym">Rhizoctonia solani</name>
    <dbReference type="NCBI Taxonomy" id="983506"/>
    <lineage>
        <taxon>Eukaryota</taxon>
        <taxon>Fungi</taxon>
        <taxon>Dikarya</taxon>
        <taxon>Basidiomycota</taxon>
        <taxon>Agaricomycotina</taxon>
        <taxon>Agaricomycetes</taxon>
        <taxon>Cantharellales</taxon>
        <taxon>Ceratobasidiaceae</taxon>
        <taxon>Rhizoctonia</taxon>
        <taxon>Rhizoctonia solani AG-1</taxon>
    </lineage>
</organism>
<dbReference type="OrthoDB" id="3341212at2759"/>
<dbReference type="SUPFAM" id="SSF52047">
    <property type="entry name" value="RNI-like"/>
    <property type="match status" value="1"/>
</dbReference>
<dbReference type="InterPro" id="IPR032675">
    <property type="entry name" value="LRR_dom_sf"/>
</dbReference>
<comment type="caution">
    <text evidence="2">The sequence shown here is derived from an EMBL/GenBank/DDBJ whole genome shotgun (WGS) entry which is preliminary data.</text>
</comment>
<keyword evidence="3" id="KW-1185">Reference proteome</keyword>
<reference evidence="2 3" key="1">
    <citation type="journal article" date="2013" name="Nat. Commun.">
        <title>The evolution and pathogenic mechanisms of the rice sheath blight pathogen.</title>
        <authorList>
            <person name="Zheng A."/>
            <person name="Lin R."/>
            <person name="Xu L."/>
            <person name="Qin P."/>
            <person name="Tang C."/>
            <person name="Ai P."/>
            <person name="Zhang D."/>
            <person name="Liu Y."/>
            <person name="Sun Z."/>
            <person name="Feng H."/>
            <person name="Wang Y."/>
            <person name="Chen Y."/>
            <person name="Liang X."/>
            <person name="Fu R."/>
            <person name="Li Q."/>
            <person name="Zhang J."/>
            <person name="Yu X."/>
            <person name="Xie Z."/>
            <person name="Ding L."/>
            <person name="Guan P."/>
            <person name="Tang J."/>
            <person name="Liang Y."/>
            <person name="Wang S."/>
            <person name="Deng Q."/>
            <person name="Li S."/>
            <person name="Zhu J."/>
            <person name="Wang L."/>
            <person name="Liu H."/>
            <person name="Li P."/>
        </authorList>
    </citation>
    <scope>NUCLEOTIDE SEQUENCE [LARGE SCALE GENOMIC DNA]</scope>
    <source>
        <strain evidence="3">AG-1 IA</strain>
    </source>
</reference>
<dbReference type="AlphaFoldDB" id="L8WM89"/>
<dbReference type="Proteomes" id="UP000011668">
    <property type="component" value="Unassembled WGS sequence"/>
</dbReference>
<dbReference type="STRING" id="983506.L8WM89"/>
<gene>
    <name evidence="2" type="ORF">AG1IA_06899</name>
</gene>
<dbReference type="Gene3D" id="3.80.10.10">
    <property type="entry name" value="Ribonuclease Inhibitor"/>
    <property type="match status" value="1"/>
</dbReference>
<protein>
    <submittedName>
        <fullName evidence="2">F-box-like domain-containing protein</fullName>
    </submittedName>
</protein>
<proteinExistence type="predicted"/>
<name>L8WM89_THACA</name>
<dbReference type="HOGENOM" id="CLU_029879_0_0_1"/>